<feature type="compositionally biased region" description="Polar residues" evidence="1">
    <location>
        <begin position="128"/>
        <end position="140"/>
    </location>
</feature>
<gene>
    <name evidence="3" type="ORF">NSJP_2804</name>
</gene>
<dbReference type="AlphaFoldDB" id="A0A1W1I7S4"/>
<dbReference type="Proteomes" id="UP000192042">
    <property type="component" value="Chromosome I"/>
</dbReference>
<dbReference type="RefSeq" id="WP_080887281.1">
    <property type="nucleotide sequence ID" value="NZ_LT828648.1"/>
</dbReference>
<dbReference type="STRING" id="1325564.NSJP_2804"/>
<keyword evidence="4" id="KW-1185">Reference proteome</keyword>
<reference evidence="3 4" key="1">
    <citation type="submission" date="2017-03" db="EMBL/GenBank/DDBJ databases">
        <authorList>
            <person name="Afonso C.L."/>
            <person name="Miller P.J."/>
            <person name="Scott M.A."/>
            <person name="Spackman E."/>
            <person name="Goraichik I."/>
            <person name="Dimitrov K.M."/>
            <person name="Suarez D.L."/>
            <person name="Swayne D.E."/>
        </authorList>
    </citation>
    <scope>NUCLEOTIDE SEQUENCE [LARGE SCALE GENOMIC DNA]</scope>
    <source>
        <strain evidence="3">Genome sequencing of Nitrospira japonica strain NJ11</strain>
    </source>
</reference>
<name>A0A1W1I7S4_9BACT</name>
<evidence type="ECO:0000313" key="4">
    <source>
        <dbReference type="Proteomes" id="UP000192042"/>
    </source>
</evidence>
<protein>
    <submittedName>
        <fullName evidence="3">Uncharacterized protein</fullName>
    </submittedName>
</protein>
<proteinExistence type="predicted"/>
<dbReference type="KEGG" id="nja:NSJP_2804"/>
<feature type="signal peptide" evidence="2">
    <location>
        <begin position="1"/>
        <end position="29"/>
    </location>
</feature>
<feature type="compositionally biased region" description="Basic and acidic residues" evidence="1">
    <location>
        <begin position="153"/>
        <end position="169"/>
    </location>
</feature>
<evidence type="ECO:0000256" key="1">
    <source>
        <dbReference type="SAM" id="MobiDB-lite"/>
    </source>
</evidence>
<feature type="chain" id="PRO_5013207076" evidence="2">
    <location>
        <begin position="30"/>
        <end position="387"/>
    </location>
</feature>
<organism evidence="3 4">
    <name type="scientific">Nitrospira japonica</name>
    <dbReference type="NCBI Taxonomy" id="1325564"/>
    <lineage>
        <taxon>Bacteria</taxon>
        <taxon>Pseudomonadati</taxon>
        <taxon>Nitrospirota</taxon>
        <taxon>Nitrospiria</taxon>
        <taxon>Nitrospirales</taxon>
        <taxon>Nitrospiraceae</taxon>
        <taxon>Nitrospira</taxon>
    </lineage>
</organism>
<feature type="compositionally biased region" description="Low complexity" evidence="1">
    <location>
        <begin position="370"/>
        <end position="381"/>
    </location>
</feature>
<feature type="compositionally biased region" description="Polar residues" evidence="1">
    <location>
        <begin position="186"/>
        <end position="209"/>
    </location>
</feature>
<sequence length="387" mass="43289">MMKTFLRSLLTATYLLVLFQVFRPTLASAQPQGDVFSSQGAYDNFAVGGAHRWYDKHSADAKQKSSHCLSILDEAKAIQETALALDKEARQPGIDSRQATALRKQANEQFALRDKDIRAFIDCFNQANRQKSPRSDQFATSGEPPSPTGGKKQPGEKSSHPSETRRDQGQKQASASIPRTDHRGQETPSDIFSTTGDKTPSDELQTQSPSDEKSIKRTPRPPDGITAKANDSTLKKAIDGCLQEYLPFYDTDWDRLTPESAGVKSSEALQRSFYLSGIAADQVISFVQARYGNESDRELTPDYLIGWLTNCLMDRKVLPRQEPRILYRRYMEGHDPLNINKKRITERFEQFGYGGRLYPSIPPFRDHDSSTTSSSGSLPTTPRANMP</sequence>
<keyword evidence="2" id="KW-0732">Signal</keyword>
<feature type="region of interest" description="Disordered" evidence="1">
    <location>
        <begin position="362"/>
        <end position="387"/>
    </location>
</feature>
<evidence type="ECO:0000256" key="2">
    <source>
        <dbReference type="SAM" id="SignalP"/>
    </source>
</evidence>
<feature type="region of interest" description="Disordered" evidence="1">
    <location>
        <begin position="128"/>
        <end position="231"/>
    </location>
</feature>
<evidence type="ECO:0000313" key="3">
    <source>
        <dbReference type="EMBL" id="SLM48971.1"/>
    </source>
</evidence>
<accession>A0A1W1I7S4</accession>
<dbReference type="EMBL" id="LT828648">
    <property type="protein sequence ID" value="SLM48971.1"/>
    <property type="molecule type" value="Genomic_DNA"/>
</dbReference>